<dbReference type="CDD" id="cd03146">
    <property type="entry name" value="GAT1_Peptidase_E"/>
    <property type="match status" value="1"/>
</dbReference>
<dbReference type="Pfam" id="PF03575">
    <property type="entry name" value="Peptidase_S51"/>
    <property type="match status" value="1"/>
</dbReference>
<evidence type="ECO:0000256" key="2">
    <source>
        <dbReference type="ARBA" id="ARBA00022670"/>
    </source>
</evidence>
<dbReference type="Gene3D" id="3.40.50.880">
    <property type="match status" value="1"/>
</dbReference>
<name>A0ABQ5YEE8_9NEIS</name>
<comment type="caution">
    <text evidence="5">The sequence shown here is derived from an EMBL/GenBank/DDBJ whole genome shotgun (WGS) entry which is preliminary data.</text>
</comment>
<keyword evidence="2" id="KW-0645">Protease</keyword>
<keyword evidence="6" id="KW-1185">Reference proteome</keyword>
<evidence type="ECO:0000256" key="3">
    <source>
        <dbReference type="ARBA" id="ARBA00022801"/>
    </source>
</evidence>
<protein>
    <submittedName>
        <fullName evidence="5">Peptidase YgaJ</fullName>
    </submittedName>
</protein>
<dbReference type="InterPro" id="IPR005320">
    <property type="entry name" value="Peptidase_S51"/>
</dbReference>
<proteinExistence type="inferred from homology"/>
<evidence type="ECO:0000256" key="1">
    <source>
        <dbReference type="ARBA" id="ARBA00006534"/>
    </source>
</evidence>
<dbReference type="SUPFAM" id="SSF52317">
    <property type="entry name" value="Class I glutamine amidotransferase-like"/>
    <property type="match status" value="1"/>
</dbReference>
<keyword evidence="4" id="KW-0720">Serine protease</keyword>
<gene>
    <name evidence="5" type="primary">ygaJ</name>
    <name evidence="5" type="ORF">GCM10007907_01140</name>
</gene>
<dbReference type="RefSeq" id="WP_284194487.1">
    <property type="nucleotide sequence ID" value="NZ_BSOG01000001.1"/>
</dbReference>
<evidence type="ECO:0000313" key="6">
    <source>
        <dbReference type="Proteomes" id="UP001156706"/>
    </source>
</evidence>
<dbReference type="PANTHER" id="PTHR20842">
    <property type="entry name" value="PROTEASE S51 ALPHA-ASPARTYL DIPEPTIDASE"/>
    <property type="match status" value="1"/>
</dbReference>
<keyword evidence="3" id="KW-0378">Hydrolase</keyword>
<dbReference type="Proteomes" id="UP001156706">
    <property type="component" value="Unassembled WGS sequence"/>
</dbReference>
<evidence type="ECO:0000256" key="4">
    <source>
        <dbReference type="ARBA" id="ARBA00022825"/>
    </source>
</evidence>
<dbReference type="EMBL" id="BSOG01000001">
    <property type="protein sequence ID" value="GLR11324.1"/>
    <property type="molecule type" value="Genomic_DNA"/>
</dbReference>
<dbReference type="PANTHER" id="PTHR20842:SF0">
    <property type="entry name" value="ALPHA-ASPARTYL DIPEPTIDASE"/>
    <property type="match status" value="1"/>
</dbReference>
<accession>A0ABQ5YEE8</accession>
<organism evidence="5 6">
    <name type="scientific">Chitinimonas prasina</name>
    <dbReference type="NCBI Taxonomy" id="1434937"/>
    <lineage>
        <taxon>Bacteria</taxon>
        <taxon>Pseudomonadati</taxon>
        <taxon>Pseudomonadota</taxon>
        <taxon>Betaproteobacteria</taxon>
        <taxon>Neisseriales</taxon>
        <taxon>Chitinibacteraceae</taxon>
        <taxon>Chitinimonas</taxon>
    </lineage>
</organism>
<reference evidence="6" key="1">
    <citation type="journal article" date="2019" name="Int. J. Syst. Evol. Microbiol.">
        <title>The Global Catalogue of Microorganisms (GCM) 10K type strain sequencing project: providing services to taxonomists for standard genome sequencing and annotation.</title>
        <authorList>
            <consortium name="The Broad Institute Genomics Platform"/>
            <consortium name="The Broad Institute Genome Sequencing Center for Infectious Disease"/>
            <person name="Wu L."/>
            <person name="Ma J."/>
        </authorList>
    </citation>
    <scope>NUCLEOTIDE SEQUENCE [LARGE SCALE GENOMIC DNA]</scope>
    <source>
        <strain evidence="6">NBRC 110044</strain>
    </source>
</reference>
<sequence>MARQLIVLGGGGFSMEPSPLLDKYFLAAAGKTSPRICFLPTASGDADSYQLKFYRAHAGYPCVASHLSLFQPHTADLQGFLLAQDAIFVGGGNTLSMLALWRTWGVDILLRRAYEQGTVIGGISAGMICWFQQGLTDSIPGPLTALQGLGWLPGGACPHYDGEALRRPTLQDKVASGSMPDSWAADDGAALHFIDEQFHAAVSSRPLARAWHLQRQADGSLQEIALPTRYLGDMQP</sequence>
<evidence type="ECO:0000313" key="5">
    <source>
        <dbReference type="EMBL" id="GLR11324.1"/>
    </source>
</evidence>
<dbReference type="InterPro" id="IPR029062">
    <property type="entry name" value="Class_I_gatase-like"/>
</dbReference>
<comment type="similarity">
    <text evidence="1">Belongs to the peptidase S51 family.</text>
</comment>